<dbReference type="OrthoDB" id="3082292at2759"/>
<evidence type="ECO:0000313" key="2">
    <source>
        <dbReference type="Proteomes" id="UP000772434"/>
    </source>
</evidence>
<gene>
    <name evidence="1" type="ORF">BDP27DRAFT_1373345</name>
</gene>
<organism evidence="1 2">
    <name type="scientific">Rhodocollybia butyracea</name>
    <dbReference type="NCBI Taxonomy" id="206335"/>
    <lineage>
        <taxon>Eukaryota</taxon>
        <taxon>Fungi</taxon>
        <taxon>Dikarya</taxon>
        <taxon>Basidiomycota</taxon>
        <taxon>Agaricomycotina</taxon>
        <taxon>Agaricomycetes</taxon>
        <taxon>Agaricomycetidae</taxon>
        <taxon>Agaricales</taxon>
        <taxon>Marasmiineae</taxon>
        <taxon>Omphalotaceae</taxon>
        <taxon>Rhodocollybia</taxon>
    </lineage>
</organism>
<dbReference type="AlphaFoldDB" id="A0A9P5P6P6"/>
<sequence>MPTFTYDVPLNAVGTTVSEQEFQDILRHPLPSSQQTFSPKLESWVPILSEVKCADINSYGSELSGAFTGHREDALPIFDKDQGKALDSSRESFAIVRNHSYDYLSELQSRRRLIAICPVPAPLLSVSTPPTIIMVAAKSLNSSSGPSGSCTAEHWGTPPPDRPSHIENNTLFVLVNPDIEADIRARRPPELESLQEWQIIEYGDVQIINGERMALSLDGTSGLEPRWILDQSLKKKGYKRAPGKRT</sequence>
<proteinExistence type="predicted"/>
<dbReference type="Proteomes" id="UP000772434">
    <property type="component" value="Unassembled WGS sequence"/>
</dbReference>
<dbReference type="EMBL" id="JADNRY010000443">
    <property type="protein sequence ID" value="KAF9053984.1"/>
    <property type="molecule type" value="Genomic_DNA"/>
</dbReference>
<accession>A0A9P5P6P6</accession>
<comment type="caution">
    <text evidence="1">The sequence shown here is derived from an EMBL/GenBank/DDBJ whole genome shotgun (WGS) entry which is preliminary data.</text>
</comment>
<keyword evidence="2" id="KW-1185">Reference proteome</keyword>
<evidence type="ECO:0000313" key="1">
    <source>
        <dbReference type="EMBL" id="KAF9053984.1"/>
    </source>
</evidence>
<reference evidence="1" key="1">
    <citation type="submission" date="2020-11" db="EMBL/GenBank/DDBJ databases">
        <authorList>
            <consortium name="DOE Joint Genome Institute"/>
            <person name="Ahrendt S."/>
            <person name="Riley R."/>
            <person name="Andreopoulos W."/>
            <person name="Labutti K."/>
            <person name="Pangilinan J."/>
            <person name="Ruiz-Duenas F.J."/>
            <person name="Barrasa J.M."/>
            <person name="Sanchez-Garcia M."/>
            <person name="Camarero S."/>
            <person name="Miyauchi S."/>
            <person name="Serrano A."/>
            <person name="Linde D."/>
            <person name="Babiker R."/>
            <person name="Drula E."/>
            <person name="Ayuso-Fernandez I."/>
            <person name="Pacheco R."/>
            <person name="Padilla G."/>
            <person name="Ferreira P."/>
            <person name="Barriuso J."/>
            <person name="Kellner H."/>
            <person name="Castanera R."/>
            <person name="Alfaro M."/>
            <person name="Ramirez L."/>
            <person name="Pisabarro A.G."/>
            <person name="Kuo A."/>
            <person name="Tritt A."/>
            <person name="Lipzen A."/>
            <person name="He G."/>
            <person name="Yan M."/>
            <person name="Ng V."/>
            <person name="Cullen D."/>
            <person name="Martin F."/>
            <person name="Rosso M.-N."/>
            <person name="Henrissat B."/>
            <person name="Hibbett D."/>
            <person name="Martinez A.T."/>
            <person name="Grigoriev I.V."/>
        </authorList>
    </citation>
    <scope>NUCLEOTIDE SEQUENCE</scope>
    <source>
        <strain evidence="1">AH 40177</strain>
    </source>
</reference>
<name>A0A9P5P6P6_9AGAR</name>
<protein>
    <submittedName>
        <fullName evidence="1">Uncharacterized protein</fullName>
    </submittedName>
</protein>